<name>X1TVQ3_9ZZZZ</name>
<reference evidence="1" key="1">
    <citation type="journal article" date="2014" name="Front. Microbiol.">
        <title>High frequency of phylogenetically diverse reductive dehalogenase-homologous genes in deep subseafloor sedimentary metagenomes.</title>
        <authorList>
            <person name="Kawai M."/>
            <person name="Futagami T."/>
            <person name="Toyoda A."/>
            <person name="Takaki Y."/>
            <person name="Nishi S."/>
            <person name="Hori S."/>
            <person name="Arai W."/>
            <person name="Tsubouchi T."/>
            <person name="Morono Y."/>
            <person name="Uchiyama I."/>
            <person name="Ito T."/>
            <person name="Fujiyama A."/>
            <person name="Inagaki F."/>
            <person name="Takami H."/>
        </authorList>
    </citation>
    <scope>NUCLEOTIDE SEQUENCE</scope>
    <source>
        <strain evidence="1">Expedition CK06-06</strain>
    </source>
</reference>
<proteinExistence type="predicted"/>
<comment type="caution">
    <text evidence="1">The sequence shown here is derived from an EMBL/GenBank/DDBJ whole genome shotgun (WGS) entry which is preliminary data.</text>
</comment>
<evidence type="ECO:0000313" key="1">
    <source>
        <dbReference type="EMBL" id="GAI84109.1"/>
    </source>
</evidence>
<gene>
    <name evidence="1" type="ORF">S12H4_14756</name>
</gene>
<protein>
    <submittedName>
        <fullName evidence="1">Uncharacterized protein</fullName>
    </submittedName>
</protein>
<accession>X1TVQ3</accession>
<dbReference type="AlphaFoldDB" id="X1TVQ3"/>
<organism evidence="1">
    <name type="scientific">marine sediment metagenome</name>
    <dbReference type="NCBI Taxonomy" id="412755"/>
    <lineage>
        <taxon>unclassified sequences</taxon>
        <taxon>metagenomes</taxon>
        <taxon>ecological metagenomes</taxon>
    </lineage>
</organism>
<dbReference type="EMBL" id="BARW01007050">
    <property type="protein sequence ID" value="GAI84109.1"/>
    <property type="molecule type" value="Genomic_DNA"/>
</dbReference>
<feature type="non-terminal residue" evidence="1">
    <location>
        <position position="81"/>
    </location>
</feature>
<sequence length="81" mass="8981">MTLRTKALVIIGVSLLCLAGLVYATSRFTFIRGLEEIEERHTTQNVEQVLGAFSYLISDLEADTADWAARDDTYVRANSGL</sequence>